<dbReference type="InterPro" id="IPR050822">
    <property type="entry name" value="Cerebellin_Synaptic_Org"/>
</dbReference>
<feature type="domain" description="C1q" evidence="4">
    <location>
        <begin position="32"/>
        <end position="120"/>
    </location>
</feature>
<evidence type="ECO:0000313" key="6">
    <source>
        <dbReference type="Proteomes" id="UP000596742"/>
    </source>
</evidence>
<sequence length="120" mass="13348">MEKKINKEEVIPNIVERLRMVEKLVKEALILNTAGSVAFSASLSDDSHVDADEVIKFDTVWVNIGNGYDPDSGVFTAPKSGLYLISNTIRASANQNDVCILKTNEDRENKMVLVRSTNYD</sequence>
<reference evidence="5" key="1">
    <citation type="submission" date="2018-11" db="EMBL/GenBank/DDBJ databases">
        <authorList>
            <person name="Alioto T."/>
            <person name="Alioto T."/>
        </authorList>
    </citation>
    <scope>NUCLEOTIDE SEQUENCE</scope>
</reference>
<dbReference type="OrthoDB" id="6154955at2759"/>
<comment type="caution">
    <text evidence="5">The sequence shown here is derived from an EMBL/GenBank/DDBJ whole genome shotgun (WGS) entry which is preliminary data.</text>
</comment>
<evidence type="ECO:0000256" key="3">
    <source>
        <dbReference type="ARBA" id="ARBA00022729"/>
    </source>
</evidence>
<dbReference type="Gene3D" id="2.60.120.40">
    <property type="match status" value="1"/>
</dbReference>
<evidence type="ECO:0000313" key="5">
    <source>
        <dbReference type="EMBL" id="VDI50519.1"/>
    </source>
</evidence>
<gene>
    <name evidence="5" type="ORF">MGAL_10B061243</name>
</gene>
<dbReference type="AlphaFoldDB" id="A0A8B6FL63"/>
<name>A0A8B6FL63_MYTGA</name>
<dbReference type="InterPro" id="IPR001073">
    <property type="entry name" value="C1q_dom"/>
</dbReference>
<dbReference type="PANTHER" id="PTHR22923">
    <property type="entry name" value="CEREBELLIN-RELATED"/>
    <property type="match status" value="1"/>
</dbReference>
<proteinExistence type="predicted"/>
<evidence type="ECO:0000256" key="1">
    <source>
        <dbReference type="ARBA" id="ARBA00004613"/>
    </source>
</evidence>
<keyword evidence="3" id="KW-0732">Signal</keyword>
<protein>
    <recommendedName>
        <fullName evidence="4">C1q domain-containing protein</fullName>
    </recommendedName>
</protein>
<accession>A0A8B6FL63</accession>
<dbReference type="EMBL" id="UYJE01006956">
    <property type="protein sequence ID" value="VDI50519.1"/>
    <property type="molecule type" value="Genomic_DNA"/>
</dbReference>
<dbReference type="PANTHER" id="PTHR22923:SF116">
    <property type="entry name" value="C1Q DOMAIN-CONTAINING PROTEIN"/>
    <property type="match status" value="1"/>
</dbReference>
<evidence type="ECO:0000256" key="2">
    <source>
        <dbReference type="ARBA" id="ARBA00022525"/>
    </source>
</evidence>
<comment type="subcellular location">
    <subcellularLocation>
        <location evidence="1">Secreted</location>
    </subcellularLocation>
</comment>
<dbReference type="SUPFAM" id="SSF49842">
    <property type="entry name" value="TNF-like"/>
    <property type="match status" value="1"/>
</dbReference>
<dbReference type="Pfam" id="PF00386">
    <property type="entry name" value="C1q"/>
    <property type="match status" value="1"/>
</dbReference>
<dbReference type="PROSITE" id="PS50871">
    <property type="entry name" value="C1Q"/>
    <property type="match status" value="1"/>
</dbReference>
<organism evidence="5 6">
    <name type="scientific">Mytilus galloprovincialis</name>
    <name type="common">Mediterranean mussel</name>
    <dbReference type="NCBI Taxonomy" id="29158"/>
    <lineage>
        <taxon>Eukaryota</taxon>
        <taxon>Metazoa</taxon>
        <taxon>Spiralia</taxon>
        <taxon>Lophotrochozoa</taxon>
        <taxon>Mollusca</taxon>
        <taxon>Bivalvia</taxon>
        <taxon>Autobranchia</taxon>
        <taxon>Pteriomorphia</taxon>
        <taxon>Mytilida</taxon>
        <taxon>Mytiloidea</taxon>
        <taxon>Mytilidae</taxon>
        <taxon>Mytilinae</taxon>
        <taxon>Mytilus</taxon>
    </lineage>
</organism>
<keyword evidence="6" id="KW-1185">Reference proteome</keyword>
<dbReference type="InterPro" id="IPR008983">
    <property type="entry name" value="Tumour_necrosis_fac-like_dom"/>
</dbReference>
<evidence type="ECO:0000259" key="4">
    <source>
        <dbReference type="PROSITE" id="PS50871"/>
    </source>
</evidence>
<dbReference type="GO" id="GO:0005576">
    <property type="term" value="C:extracellular region"/>
    <property type="evidence" value="ECO:0007669"/>
    <property type="project" value="UniProtKB-SubCell"/>
</dbReference>
<dbReference type="Proteomes" id="UP000596742">
    <property type="component" value="Unassembled WGS sequence"/>
</dbReference>
<keyword evidence="2" id="KW-0964">Secreted</keyword>